<dbReference type="AlphaFoldDB" id="A0A2H0RMZ5"/>
<organism evidence="1 2">
    <name type="scientific">Candidatus Uhrbacteria bacterium CG10_big_fil_rev_8_21_14_0_10_50_16</name>
    <dbReference type="NCBI Taxonomy" id="1975039"/>
    <lineage>
        <taxon>Bacteria</taxon>
        <taxon>Candidatus Uhriibacteriota</taxon>
    </lineage>
</organism>
<sequence>MSEQNPEFAYQKEGVLGLIDHYPADTKIHVSIPGHGERDMTMGELARQIETLQESDVGRNAIRKIDVRILE</sequence>
<reference evidence="1 2" key="1">
    <citation type="submission" date="2017-09" db="EMBL/GenBank/DDBJ databases">
        <title>Depth-based differentiation of microbial function through sediment-hosted aquifers and enrichment of novel symbionts in the deep terrestrial subsurface.</title>
        <authorList>
            <person name="Probst A.J."/>
            <person name="Ladd B."/>
            <person name="Jarett J.K."/>
            <person name="Geller-Mcgrath D.E."/>
            <person name="Sieber C.M."/>
            <person name="Emerson J.B."/>
            <person name="Anantharaman K."/>
            <person name="Thomas B.C."/>
            <person name="Malmstrom R."/>
            <person name="Stieglmeier M."/>
            <person name="Klingl A."/>
            <person name="Woyke T."/>
            <person name="Ryan C.M."/>
            <person name="Banfield J.F."/>
        </authorList>
    </citation>
    <scope>NUCLEOTIDE SEQUENCE [LARGE SCALE GENOMIC DNA]</scope>
    <source>
        <strain evidence="1">CG10_big_fil_rev_8_21_14_0_10_50_16</strain>
    </source>
</reference>
<evidence type="ECO:0000313" key="1">
    <source>
        <dbReference type="EMBL" id="PIR47878.1"/>
    </source>
</evidence>
<accession>A0A2H0RMZ5</accession>
<name>A0A2H0RMZ5_9BACT</name>
<evidence type="ECO:0000313" key="2">
    <source>
        <dbReference type="Proteomes" id="UP000230084"/>
    </source>
</evidence>
<dbReference type="Proteomes" id="UP000230084">
    <property type="component" value="Unassembled WGS sequence"/>
</dbReference>
<proteinExistence type="predicted"/>
<comment type="caution">
    <text evidence="1">The sequence shown here is derived from an EMBL/GenBank/DDBJ whole genome shotgun (WGS) entry which is preliminary data.</text>
</comment>
<gene>
    <name evidence="1" type="ORF">COV06_00555</name>
</gene>
<dbReference type="EMBL" id="PCYM01000001">
    <property type="protein sequence ID" value="PIR47878.1"/>
    <property type="molecule type" value="Genomic_DNA"/>
</dbReference>
<protein>
    <submittedName>
        <fullName evidence="1">Uncharacterized protein</fullName>
    </submittedName>
</protein>